<accession>A0A1X7VMA7</accession>
<evidence type="ECO:0000256" key="3">
    <source>
        <dbReference type="ARBA" id="ARBA00022692"/>
    </source>
</evidence>
<evidence type="ECO:0008006" key="9">
    <source>
        <dbReference type="Google" id="ProtNLM"/>
    </source>
</evidence>
<evidence type="ECO:0000256" key="5">
    <source>
        <dbReference type="ARBA" id="ARBA00022989"/>
    </source>
</evidence>
<comment type="similarity">
    <text evidence="2">Belongs to the major facilitator superfamily. Proton-dependent oligopeptide transporter (POT/PTR) (TC 2.A.17) family.</text>
</comment>
<dbReference type="GO" id="GO:0022857">
    <property type="term" value="F:transmembrane transporter activity"/>
    <property type="evidence" value="ECO:0007669"/>
    <property type="project" value="InterPro"/>
</dbReference>
<dbReference type="InParanoid" id="A0A1X7VMA7"/>
<dbReference type="InterPro" id="IPR000109">
    <property type="entry name" value="POT_fam"/>
</dbReference>
<dbReference type="GO" id="GO:0016020">
    <property type="term" value="C:membrane"/>
    <property type="evidence" value="ECO:0007669"/>
    <property type="project" value="UniProtKB-SubCell"/>
</dbReference>
<sequence>MEARRNETQPLLKSKKKGYLSSCFFIGHKASLLILLWAIISSLYPSIPIQLITAASKDTKLLLLAILTGIHGGILLLYPLFGWIADVCVKRYSVVGCSLYLLLASSVLSIVATVFILIYTDSKGDPVDLSSFPAVATSCISIGISTAIAMLGRGLFQANAIQFGCSQMLEASSEQLSGFIHWYYWSSQIGSILIYYTSTAVSLIFDKTLQLNTSNASNMNYIGEEVEDKGSELEKSFEQGFEKSFYYVTVCIGVVQCAAALIGIVTVHVSKKHLNIEHNTKHNPIGTVYRVLKYACRHKYPVNRSAFTYWEDKTPSRIDVGKDKYGGPFTTEEVEDTKTFLRISVLLMSLFGLHLTTHNTRGIASVLYHNCTENEKDLRNIIIRADTSHLRCLTILILVPAYQLIIKPCCLKNRRLKMSRRIFLGLIFALLSAILATAITALLEYKSDLSTRSHCNTFSYYLIAPQVLNGIANVLVFLTALEFILAQAPCTMQGLLIGLWYMMDVLDEGIREAEIVTTRKEEPNKTLVFLHCGRLGMVLASIFAYMIAAHFYKYRDRDNIVNSYQLVTDKIERTIAHNEREYVDFSTNSEYSINSDGSSQRKRYSGGHVIVAATFVDN</sequence>
<dbReference type="AlphaFoldDB" id="A0A1X7VMA7"/>
<organism evidence="8">
    <name type="scientific">Amphimedon queenslandica</name>
    <name type="common">Sponge</name>
    <dbReference type="NCBI Taxonomy" id="400682"/>
    <lineage>
        <taxon>Eukaryota</taxon>
        <taxon>Metazoa</taxon>
        <taxon>Porifera</taxon>
        <taxon>Demospongiae</taxon>
        <taxon>Heteroscleromorpha</taxon>
        <taxon>Haplosclerida</taxon>
        <taxon>Niphatidae</taxon>
        <taxon>Amphimedon</taxon>
    </lineage>
</organism>
<keyword evidence="3 7" id="KW-0812">Transmembrane</keyword>
<keyword evidence="4" id="KW-0813">Transport</keyword>
<dbReference type="EnsemblMetazoa" id="Aqu2.1.40970_001">
    <property type="protein sequence ID" value="Aqu2.1.40970_001"/>
    <property type="gene ID" value="Aqu2.1.40970"/>
</dbReference>
<keyword evidence="6 7" id="KW-0472">Membrane</keyword>
<feature type="transmembrane region" description="Helical" evidence="7">
    <location>
        <begin position="458"/>
        <end position="478"/>
    </location>
</feature>
<dbReference type="Gene3D" id="1.20.1250.20">
    <property type="entry name" value="MFS general substrate transporter like domains"/>
    <property type="match status" value="1"/>
</dbReference>
<reference evidence="8" key="1">
    <citation type="submission" date="2017-05" db="UniProtKB">
        <authorList>
            <consortium name="EnsemblMetazoa"/>
        </authorList>
    </citation>
    <scope>IDENTIFICATION</scope>
</reference>
<feature type="transmembrane region" description="Helical" evidence="7">
    <location>
        <begin position="182"/>
        <end position="205"/>
    </location>
</feature>
<keyword evidence="4" id="KW-0653">Protein transport</keyword>
<feature type="transmembrane region" description="Helical" evidence="7">
    <location>
        <begin position="61"/>
        <end position="85"/>
    </location>
</feature>
<evidence type="ECO:0000256" key="6">
    <source>
        <dbReference type="ARBA" id="ARBA00023136"/>
    </source>
</evidence>
<evidence type="ECO:0000256" key="1">
    <source>
        <dbReference type="ARBA" id="ARBA00004141"/>
    </source>
</evidence>
<dbReference type="Pfam" id="PF00854">
    <property type="entry name" value="PTR2"/>
    <property type="match status" value="1"/>
</dbReference>
<evidence type="ECO:0000256" key="4">
    <source>
        <dbReference type="ARBA" id="ARBA00022856"/>
    </source>
</evidence>
<feature type="transmembrane region" description="Helical" evidence="7">
    <location>
        <begin position="97"/>
        <end position="119"/>
    </location>
</feature>
<dbReference type="PANTHER" id="PTHR11654">
    <property type="entry name" value="OLIGOPEPTIDE TRANSPORTER-RELATED"/>
    <property type="match status" value="1"/>
</dbReference>
<feature type="transmembrane region" description="Helical" evidence="7">
    <location>
        <begin position="528"/>
        <end position="548"/>
    </location>
</feature>
<feature type="transmembrane region" description="Helical" evidence="7">
    <location>
        <begin position="422"/>
        <end position="443"/>
    </location>
</feature>
<evidence type="ECO:0000256" key="7">
    <source>
        <dbReference type="SAM" id="Phobius"/>
    </source>
</evidence>
<evidence type="ECO:0000256" key="2">
    <source>
        <dbReference type="ARBA" id="ARBA00005982"/>
    </source>
</evidence>
<dbReference type="InterPro" id="IPR036259">
    <property type="entry name" value="MFS_trans_sf"/>
</dbReference>
<dbReference type="OrthoDB" id="8904098at2759"/>
<feature type="transmembrane region" description="Helical" evidence="7">
    <location>
        <begin position="131"/>
        <end position="152"/>
    </location>
</feature>
<dbReference type="GO" id="GO:0015833">
    <property type="term" value="P:peptide transport"/>
    <property type="evidence" value="ECO:0007669"/>
    <property type="project" value="UniProtKB-KW"/>
</dbReference>
<evidence type="ECO:0000313" key="8">
    <source>
        <dbReference type="EnsemblMetazoa" id="Aqu2.1.40970_001"/>
    </source>
</evidence>
<keyword evidence="5 7" id="KW-1133">Transmembrane helix</keyword>
<name>A0A1X7VMA7_AMPQE</name>
<feature type="transmembrane region" description="Helical" evidence="7">
    <location>
        <begin position="245"/>
        <end position="267"/>
    </location>
</feature>
<proteinExistence type="inferred from homology"/>
<keyword evidence="4" id="KW-0571">Peptide transport</keyword>
<protein>
    <recommendedName>
        <fullName evidence="9">Major facilitator superfamily associated domain-containing protein</fullName>
    </recommendedName>
</protein>
<feature type="transmembrane region" description="Helical" evidence="7">
    <location>
        <begin position="20"/>
        <end position="41"/>
    </location>
</feature>
<comment type="subcellular location">
    <subcellularLocation>
        <location evidence="1">Membrane</location>
        <topology evidence="1">Multi-pass membrane protein</topology>
    </subcellularLocation>
</comment>
<dbReference type="eggNOG" id="KOG1237">
    <property type="taxonomic scope" value="Eukaryota"/>
</dbReference>